<feature type="compositionally biased region" description="Polar residues" evidence="1">
    <location>
        <begin position="235"/>
        <end position="250"/>
    </location>
</feature>
<dbReference type="eggNOG" id="ENOG502RJP5">
    <property type="taxonomic scope" value="Eukaryota"/>
</dbReference>
<dbReference type="OMA" id="LMHQYGC"/>
<gene>
    <name evidence="2" type="ORF">BAUCODRAFT_123603</name>
</gene>
<dbReference type="InterPro" id="IPR009057">
    <property type="entry name" value="Homeodomain-like_sf"/>
</dbReference>
<sequence length="491" mass="55883">MPLGKAYSEEQKLQVRSLLEAGRDEEAIEKDTGVSDRTVRRWKLELERTGRIGKPPESRTGRHRVLNADVEAALFDYVQGKDMSVDDMLWWLYDTYKIVVGTRTIRRVFERKGDKIKLGTPRGANLTAPDNDDNDGNDGNEDEPPDQQDVEAPLASYQSPYAPIANNAEQQLAQALQQHAEQTYDGPVNFETELPEDEETIQLQLQQIALQRREVELKLQMKRLQKGKKGGKKGSPSTSVLYNPSASASADTPKRDSRSKKKIEEARRRTAERQERMLRDLERRSRRRDHLTAEWVESKDIWPLRAQSVLANLMHQYGCYSFSHSNVQTFEQMYSDLYTLVDHEKGDWSQPHHDELLRERMKRKVAQLRSKMAKTGEIVGRGDAYGGWQRAENYTGEAAGDAEGDDTEIPIDSQLQQQGGAQQPGQQQQVIAEQPSPYAPMVNSHHHLQQPQQQQPTAQMSHTQGMPYQYPMLPYAMNGQSGMPSQEGMVL</sequence>
<dbReference type="GeneID" id="19107791"/>
<dbReference type="KEGG" id="bcom:BAUCODRAFT_123603"/>
<evidence type="ECO:0000313" key="2">
    <source>
        <dbReference type="EMBL" id="EMC95129.1"/>
    </source>
</evidence>
<dbReference type="RefSeq" id="XP_007677732.1">
    <property type="nucleotide sequence ID" value="XM_007679542.1"/>
</dbReference>
<feature type="region of interest" description="Disordered" evidence="1">
    <location>
        <begin position="223"/>
        <end position="273"/>
    </location>
</feature>
<organism evidence="2 3">
    <name type="scientific">Baudoinia panamericana (strain UAMH 10762)</name>
    <name type="common">Angels' share fungus</name>
    <name type="synonym">Baudoinia compniacensis (strain UAMH 10762)</name>
    <dbReference type="NCBI Taxonomy" id="717646"/>
    <lineage>
        <taxon>Eukaryota</taxon>
        <taxon>Fungi</taxon>
        <taxon>Dikarya</taxon>
        <taxon>Ascomycota</taxon>
        <taxon>Pezizomycotina</taxon>
        <taxon>Dothideomycetes</taxon>
        <taxon>Dothideomycetidae</taxon>
        <taxon>Mycosphaerellales</taxon>
        <taxon>Teratosphaeriaceae</taxon>
        <taxon>Baudoinia</taxon>
    </lineage>
</organism>
<dbReference type="EMBL" id="KB445557">
    <property type="protein sequence ID" value="EMC95129.1"/>
    <property type="molecule type" value="Genomic_DNA"/>
</dbReference>
<reference evidence="2 3" key="1">
    <citation type="journal article" date="2012" name="PLoS Pathog.">
        <title>Diverse lifestyles and strategies of plant pathogenesis encoded in the genomes of eighteen Dothideomycetes fungi.</title>
        <authorList>
            <person name="Ohm R.A."/>
            <person name="Feau N."/>
            <person name="Henrissat B."/>
            <person name="Schoch C.L."/>
            <person name="Horwitz B.A."/>
            <person name="Barry K.W."/>
            <person name="Condon B.J."/>
            <person name="Copeland A.C."/>
            <person name="Dhillon B."/>
            <person name="Glaser F."/>
            <person name="Hesse C.N."/>
            <person name="Kosti I."/>
            <person name="LaButti K."/>
            <person name="Lindquist E.A."/>
            <person name="Lucas S."/>
            <person name="Salamov A.A."/>
            <person name="Bradshaw R.E."/>
            <person name="Ciuffetti L."/>
            <person name="Hamelin R.C."/>
            <person name="Kema G.H.J."/>
            <person name="Lawrence C."/>
            <person name="Scott J.A."/>
            <person name="Spatafora J.W."/>
            <person name="Turgeon B.G."/>
            <person name="de Wit P.J.G.M."/>
            <person name="Zhong S."/>
            <person name="Goodwin S.B."/>
            <person name="Grigoriev I.V."/>
        </authorList>
    </citation>
    <scope>NUCLEOTIDE SEQUENCE [LARGE SCALE GENOMIC DNA]</scope>
    <source>
        <strain evidence="2 3">UAMH 10762</strain>
    </source>
</reference>
<protein>
    <submittedName>
        <fullName evidence="2">Uncharacterized protein</fullName>
    </submittedName>
</protein>
<name>M2N7T0_BAUPA</name>
<dbReference type="OrthoDB" id="3255572at2759"/>
<dbReference type="Proteomes" id="UP000011761">
    <property type="component" value="Unassembled WGS sequence"/>
</dbReference>
<evidence type="ECO:0000313" key="3">
    <source>
        <dbReference type="Proteomes" id="UP000011761"/>
    </source>
</evidence>
<feature type="region of interest" description="Disordered" evidence="1">
    <location>
        <begin position="118"/>
        <end position="149"/>
    </location>
</feature>
<proteinExistence type="predicted"/>
<dbReference type="HOGENOM" id="CLU_555458_0_0_1"/>
<dbReference type="SUPFAM" id="SSF46689">
    <property type="entry name" value="Homeodomain-like"/>
    <property type="match status" value="1"/>
</dbReference>
<feature type="compositionally biased region" description="Basic and acidic residues" evidence="1">
    <location>
        <begin position="252"/>
        <end position="273"/>
    </location>
</feature>
<feature type="region of interest" description="Disordered" evidence="1">
    <location>
        <begin position="438"/>
        <end position="466"/>
    </location>
</feature>
<evidence type="ECO:0000256" key="1">
    <source>
        <dbReference type="SAM" id="MobiDB-lite"/>
    </source>
</evidence>
<feature type="compositionally biased region" description="Basic residues" evidence="1">
    <location>
        <begin position="223"/>
        <end position="232"/>
    </location>
</feature>
<feature type="compositionally biased region" description="Polar residues" evidence="1">
    <location>
        <begin position="457"/>
        <end position="466"/>
    </location>
</feature>
<dbReference type="STRING" id="717646.M2N7T0"/>
<feature type="compositionally biased region" description="Acidic residues" evidence="1">
    <location>
        <begin position="130"/>
        <end position="149"/>
    </location>
</feature>
<dbReference type="AlphaFoldDB" id="M2N7T0"/>
<keyword evidence="3" id="KW-1185">Reference proteome</keyword>
<accession>M2N7T0</accession>